<gene>
    <name evidence="1" type="ORF">SAMN04487894_101517</name>
</gene>
<keyword evidence="2" id="KW-1185">Reference proteome</keyword>
<proteinExistence type="predicted"/>
<dbReference type="AlphaFoldDB" id="A0A1G6JF66"/>
<sequence length="64" mass="7444">MVPRTAFFTLPGNDIKWVLFVVMGFWHIDVKKSVNLQEGRFSPWEYKSQGSSGDRFLTPKHCLI</sequence>
<dbReference type="STRING" id="1285928.SAMN04487894_101517"/>
<dbReference type="EMBL" id="FMZO01000001">
    <property type="protein sequence ID" value="SDC17313.1"/>
    <property type="molecule type" value="Genomic_DNA"/>
</dbReference>
<organism evidence="1 2">
    <name type="scientific">Niabella drilacis (strain DSM 25811 / CCM 8410 / CCUG 62505 / LMG 26954 / E90)</name>
    <dbReference type="NCBI Taxonomy" id="1285928"/>
    <lineage>
        <taxon>Bacteria</taxon>
        <taxon>Pseudomonadati</taxon>
        <taxon>Bacteroidota</taxon>
        <taxon>Chitinophagia</taxon>
        <taxon>Chitinophagales</taxon>
        <taxon>Chitinophagaceae</taxon>
        <taxon>Niabella</taxon>
    </lineage>
</organism>
<evidence type="ECO:0000313" key="2">
    <source>
        <dbReference type="Proteomes" id="UP000198757"/>
    </source>
</evidence>
<protein>
    <submittedName>
        <fullName evidence="1">Uncharacterized protein</fullName>
    </submittedName>
</protein>
<name>A0A1G6JF66_NIADE</name>
<accession>A0A1G6JF66</accession>
<dbReference type="Proteomes" id="UP000198757">
    <property type="component" value="Unassembled WGS sequence"/>
</dbReference>
<evidence type="ECO:0000313" key="1">
    <source>
        <dbReference type="EMBL" id="SDC17313.1"/>
    </source>
</evidence>
<reference evidence="2" key="1">
    <citation type="submission" date="2016-10" db="EMBL/GenBank/DDBJ databases">
        <authorList>
            <person name="Varghese N."/>
            <person name="Submissions S."/>
        </authorList>
    </citation>
    <scope>NUCLEOTIDE SEQUENCE [LARGE SCALE GENOMIC DNA]</scope>
    <source>
        <strain evidence="2">DSM 25811 / CCM 8410 / LMG 26954 / E90</strain>
    </source>
</reference>